<organism evidence="4 5">
    <name type="scientific">Pseudidiomarina aestuarii</name>
    <dbReference type="NCBI Taxonomy" id="624146"/>
    <lineage>
        <taxon>Bacteria</taxon>
        <taxon>Pseudomonadati</taxon>
        <taxon>Pseudomonadota</taxon>
        <taxon>Gammaproteobacteria</taxon>
        <taxon>Alteromonadales</taxon>
        <taxon>Idiomarinaceae</taxon>
        <taxon>Pseudidiomarina</taxon>
    </lineage>
</organism>
<keyword evidence="2" id="KW-0808">Transferase</keyword>
<dbReference type="PANTHER" id="PTHR37419:SF8">
    <property type="entry name" value="TOXIN YJJJ"/>
    <property type="match status" value="1"/>
</dbReference>
<dbReference type="PANTHER" id="PTHR37419">
    <property type="entry name" value="SERINE/THREONINE-PROTEIN KINASE TOXIN HIPA"/>
    <property type="match status" value="1"/>
</dbReference>
<dbReference type="GO" id="GO:0005829">
    <property type="term" value="C:cytosol"/>
    <property type="evidence" value="ECO:0007669"/>
    <property type="project" value="TreeGrafter"/>
</dbReference>
<dbReference type="Gene3D" id="1.10.1070.20">
    <property type="match status" value="1"/>
</dbReference>
<dbReference type="GO" id="GO:0004674">
    <property type="term" value="F:protein serine/threonine kinase activity"/>
    <property type="evidence" value="ECO:0007669"/>
    <property type="project" value="TreeGrafter"/>
</dbReference>
<dbReference type="AlphaFoldDB" id="A0A2T4D8Z9"/>
<dbReference type="InterPro" id="IPR017508">
    <property type="entry name" value="HipA_N1"/>
</dbReference>
<evidence type="ECO:0000313" key="4">
    <source>
        <dbReference type="EMBL" id="PTB90283.1"/>
    </source>
</evidence>
<evidence type="ECO:0000256" key="2">
    <source>
        <dbReference type="ARBA" id="ARBA00022679"/>
    </source>
</evidence>
<dbReference type="Pfam" id="PF13657">
    <property type="entry name" value="Couple_hipA"/>
    <property type="match status" value="1"/>
</dbReference>
<dbReference type="EMBL" id="PYVG01000002">
    <property type="protein sequence ID" value="PTB90283.1"/>
    <property type="molecule type" value="Genomic_DNA"/>
</dbReference>
<name>A0A2T4D8Z9_9GAMM</name>
<comment type="similarity">
    <text evidence="1">Belongs to the HipA Ser/Thr kinase family.</text>
</comment>
<evidence type="ECO:0000256" key="3">
    <source>
        <dbReference type="ARBA" id="ARBA00022777"/>
    </source>
</evidence>
<gene>
    <name evidence="4" type="ORF">C9928_00760</name>
</gene>
<dbReference type="Proteomes" id="UP000241514">
    <property type="component" value="Unassembled WGS sequence"/>
</dbReference>
<keyword evidence="3" id="KW-0418">Kinase</keyword>
<dbReference type="Pfam" id="PF07804">
    <property type="entry name" value="HipA_C"/>
    <property type="match status" value="1"/>
</dbReference>
<reference evidence="4 5" key="1">
    <citation type="submission" date="2018-03" db="EMBL/GenBank/DDBJ databases">
        <title>Cross-interface Injection: A General Nanoliter Liquid Handling Method Applied to Single Cells Genome Amplification Automated Nanoliter Liquid Handling Applied to Single Cell Multiple Displacement Amplification.</title>
        <authorList>
            <person name="Yun J."/>
            <person name="Xu P."/>
            <person name="Xu J."/>
            <person name="Dai X."/>
            <person name="Wang Y."/>
            <person name="Zheng X."/>
            <person name="Cao C."/>
            <person name="Yi Q."/>
            <person name="Zhu Y."/>
            <person name="Wang L."/>
            <person name="Dong Z."/>
            <person name="Huang Y."/>
            <person name="Huang L."/>
            <person name="Du W."/>
        </authorList>
    </citation>
    <scope>NUCLEOTIDE SEQUENCE [LARGE SCALE GENOMIC DNA]</scope>
    <source>
        <strain evidence="4 5">A9-4</strain>
    </source>
</reference>
<comment type="caution">
    <text evidence="4">The sequence shown here is derived from an EMBL/GenBank/DDBJ whole genome shotgun (WGS) entry which is preliminary data.</text>
</comment>
<dbReference type="InterPro" id="IPR012893">
    <property type="entry name" value="HipA-like_C"/>
</dbReference>
<accession>A0A2T4D8Z9</accession>
<evidence type="ECO:0000256" key="1">
    <source>
        <dbReference type="ARBA" id="ARBA00010164"/>
    </source>
</evidence>
<proteinExistence type="inferred from homology"/>
<protein>
    <submittedName>
        <fullName evidence="4">Type II toxin-antitoxin system HipA family toxin</fullName>
    </submittedName>
</protein>
<sequence>MTSEAYVFIEGLESEPVLCGRVSLNTRTEVGTFVYGKSYLARPNAFAIDPIHLPLTETEHLCTINKGIFGVLSDAGADSWGRKLITQLHRTQPQNELEFLIAGAAMGVGALSFSLSRERTKPKLSPNTLADLDLLRRGKNAILAAEEVSDEVRQAFVFGSSMGGARPKTLLTHQDQEYLVKFNKADDLYNVARVEHATMRMLDELGAVHVASSEVISTGEDDSATEDVFLVKRFDRNAGAVSHHFLSANTLLQQSSISQLSLKTWYSYGRLAELLRQHSAEASDAIDLYYRMVFNVLIGNTDDHARNHAWLMPLDFHEQHISPQQAWRLAPAYDVLPINASRQHSLGIGDYGREGTKENMLSQAKRFGLQDFKARKIIDEVSQLVAEWPHYFRQNQVSAGDIERLLNIAPHSA</sequence>
<dbReference type="InterPro" id="IPR052028">
    <property type="entry name" value="HipA_Ser/Thr_kinase"/>
</dbReference>
<evidence type="ECO:0000313" key="5">
    <source>
        <dbReference type="Proteomes" id="UP000241514"/>
    </source>
</evidence>